<dbReference type="InterPro" id="IPR000182">
    <property type="entry name" value="GNAT_dom"/>
</dbReference>
<protein>
    <submittedName>
        <fullName evidence="4">GNAT family N-acetyltransferase</fullName>
    </submittedName>
</protein>
<dbReference type="SUPFAM" id="SSF55729">
    <property type="entry name" value="Acyl-CoA N-acyltransferases (Nat)"/>
    <property type="match status" value="1"/>
</dbReference>
<dbReference type="RefSeq" id="WP_166063151.1">
    <property type="nucleotide sequence ID" value="NZ_CP049889.1"/>
</dbReference>
<dbReference type="CDD" id="cd04301">
    <property type="entry name" value="NAT_SF"/>
    <property type="match status" value="1"/>
</dbReference>
<dbReference type="PANTHER" id="PTHR43877">
    <property type="entry name" value="AMINOALKYLPHOSPHONATE N-ACETYLTRANSFERASE-RELATED-RELATED"/>
    <property type="match status" value="1"/>
</dbReference>
<dbReference type="Proteomes" id="UP000501830">
    <property type="component" value="Chromosome"/>
</dbReference>
<dbReference type="PANTHER" id="PTHR43877:SF2">
    <property type="entry name" value="AMINOALKYLPHOSPHONATE N-ACETYLTRANSFERASE-RELATED"/>
    <property type="match status" value="1"/>
</dbReference>
<keyword evidence="2" id="KW-0012">Acyltransferase</keyword>
<dbReference type="Pfam" id="PF00583">
    <property type="entry name" value="Acetyltransf_1"/>
    <property type="match status" value="1"/>
</dbReference>
<name>A0A6G7WIR9_9LACT</name>
<proteinExistence type="predicted"/>
<dbReference type="AlphaFoldDB" id="A0A6G7WIR9"/>
<reference evidence="4 5" key="1">
    <citation type="journal article" date="2017" name="Int. J. Syst. Evol. Microbiol.">
        <title>Jeotgalibaca porci sp. nov. and Jeotgalibaca arthritidis sp. nov., isolated from pigs, and emended description of the genus Jeotgalibaca.</title>
        <authorList>
            <person name="Zamora L."/>
            <person name="Perez-Sancho M."/>
            <person name="Dominguez L."/>
            <person name="Fernandez-Garayzabal J.F."/>
            <person name="Vela A.I."/>
        </authorList>
    </citation>
    <scope>NUCLEOTIDE SEQUENCE [LARGE SCALE GENOMIC DNA]</scope>
    <source>
        <strain evidence="4 5">CCUG 69148</strain>
    </source>
</reference>
<dbReference type="PROSITE" id="PS51186">
    <property type="entry name" value="GNAT"/>
    <property type="match status" value="1"/>
</dbReference>
<dbReference type="InterPro" id="IPR050832">
    <property type="entry name" value="Bact_Acetyltransf"/>
</dbReference>
<gene>
    <name evidence="4" type="ORF">G7058_08625</name>
</gene>
<evidence type="ECO:0000256" key="2">
    <source>
        <dbReference type="ARBA" id="ARBA00023315"/>
    </source>
</evidence>
<organism evidence="4 5">
    <name type="scientific">Jeotgalibaca porci</name>
    <dbReference type="NCBI Taxonomy" id="1868793"/>
    <lineage>
        <taxon>Bacteria</taxon>
        <taxon>Bacillati</taxon>
        <taxon>Bacillota</taxon>
        <taxon>Bacilli</taxon>
        <taxon>Lactobacillales</taxon>
        <taxon>Carnobacteriaceae</taxon>
        <taxon>Jeotgalibaca</taxon>
    </lineage>
</organism>
<feature type="domain" description="N-acetyltransferase" evidence="3">
    <location>
        <begin position="1"/>
        <end position="170"/>
    </location>
</feature>
<dbReference type="Gene3D" id="3.40.630.30">
    <property type="match status" value="1"/>
</dbReference>
<evidence type="ECO:0000256" key="1">
    <source>
        <dbReference type="ARBA" id="ARBA00022679"/>
    </source>
</evidence>
<keyword evidence="5" id="KW-1185">Reference proteome</keyword>
<dbReference type="KEGG" id="jpo:G7058_08625"/>
<evidence type="ECO:0000313" key="5">
    <source>
        <dbReference type="Proteomes" id="UP000501830"/>
    </source>
</evidence>
<keyword evidence="1 4" id="KW-0808">Transferase</keyword>
<dbReference type="GeneID" id="94553344"/>
<dbReference type="EMBL" id="CP049889">
    <property type="protein sequence ID" value="QIK52088.1"/>
    <property type="molecule type" value="Genomic_DNA"/>
</dbReference>
<evidence type="ECO:0000313" key="4">
    <source>
        <dbReference type="EMBL" id="QIK52088.1"/>
    </source>
</evidence>
<dbReference type="GO" id="GO:0016747">
    <property type="term" value="F:acyltransferase activity, transferring groups other than amino-acyl groups"/>
    <property type="evidence" value="ECO:0007669"/>
    <property type="project" value="InterPro"/>
</dbReference>
<dbReference type="InterPro" id="IPR016181">
    <property type="entry name" value="Acyl_CoA_acyltransferase"/>
</dbReference>
<sequence>MKMHKCTSEDLELLREISIETFTDTFAADNTPEDLAAYLERAYHPDQLRSELANPDSSFYFIYLESKLAGYLKLNTGVAQSEEMGLDALEIERIYVRSAFKRRGLGKQLISFAIQHARETEKAAIWLGVWEHNTRALEFYRVLGFEKTGAHSFYMGDDEQTDYIMTKRLEAF</sequence>
<accession>A0A6G7WIR9</accession>
<evidence type="ECO:0000259" key="3">
    <source>
        <dbReference type="PROSITE" id="PS51186"/>
    </source>
</evidence>